<dbReference type="EMBL" id="MNYI01000057">
    <property type="protein sequence ID" value="OIP42175.1"/>
    <property type="molecule type" value="Genomic_DNA"/>
</dbReference>
<dbReference type="Proteomes" id="UP000183085">
    <property type="component" value="Unassembled WGS sequence"/>
</dbReference>
<sequence length="187" mass="21645">MEDIVADIIKNARTWIDFASGRGEFSLALIKKNHIVNIWNLEKRPDFVEVSDNDQKLLLPEESIRIRNITGKIEMVARGRYTSEGILQNSMDVVSLHCYEPGKMKERNVINAMDYVLKSGGYAIITLDSEIDNYKKFLKNLKKRFSNVIVGNHPTEYPQTSYTFALWHRHPEFPGVIPFICIQKEKK</sequence>
<accession>A0A1J5EDR7</accession>
<proteinExistence type="predicted"/>
<organism evidence="1 2">
    <name type="scientific">Candidatus Desantisbacteria bacterium CG2_30_40_21</name>
    <dbReference type="NCBI Taxonomy" id="1817895"/>
    <lineage>
        <taxon>Bacteria</taxon>
        <taxon>Candidatus Desantisiibacteriota</taxon>
    </lineage>
</organism>
<comment type="caution">
    <text evidence="1">The sequence shown here is derived from an EMBL/GenBank/DDBJ whole genome shotgun (WGS) entry which is preliminary data.</text>
</comment>
<dbReference type="AlphaFoldDB" id="A0A1J5EDR7"/>
<dbReference type="Gene3D" id="3.40.50.150">
    <property type="entry name" value="Vaccinia Virus protein VP39"/>
    <property type="match status" value="1"/>
</dbReference>
<protein>
    <submittedName>
        <fullName evidence="1">Uncharacterized protein</fullName>
    </submittedName>
</protein>
<dbReference type="SUPFAM" id="SSF53335">
    <property type="entry name" value="S-adenosyl-L-methionine-dependent methyltransferases"/>
    <property type="match status" value="1"/>
</dbReference>
<reference evidence="1 2" key="1">
    <citation type="journal article" date="2016" name="Environ. Microbiol.">
        <title>Genomic resolution of a cold subsurface aquifer community provides metabolic insights for novel microbes adapted to high CO concentrations.</title>
        <authorList>
            <person name="Probst A.J."/>
            <person name="Castelle C.J."/>
            <person name="Singh A."/>
            <person name="Brown C.T."/>
            <person name="Anantharaman K."/>
            <person name="Sharon I."/>
            <person name="Hug L.A."/>
            <person name="Burstein D."/>
            <person name="Emerson J.B."/>
            <person name="Thomas B.C."/>
            <person name="Banfield J.F."/>
        </authorList>
    </citation>
    <scope>NUCLEOTIDE SEQUENCE [LARGE SCALE GENOMIC DNA]</scope>
    <source>
        <strain evidence="1">CG2_30_40_21</strain>
    </source>
</reference>
<gene>
    <name evidence="1" type="ORF">AUJ95_01985</name>
</gene>
<evidence type="ECO:0000313" key="2">
    <source>
        <dbReference type="Proteomes" id="UP000183085"/>
    </source>
</evidence>
<name>A0A1J5EDR7_9BACT</name>
<dbReference type="STRING" id="1817895.AUJ95_01985"/>
<dbReference type="InterPro" id="IPR029063">
    <property type="entry name" value="SAM-dependent_MTases_sf"/>
</dbReference>
<evidence type="ECO:0000313" key="1">
    <source>
        <dbReference type="EMBL" id="OIP42175.1"/>
    </source>
</evidence>